<comment type="caution">
    <text evidence="3">The sequence shown here is derived from an EMBL/GenBank/DDBJ whole genome shotgun (WGS) entry which is preliminary data.</text>
</comment>
<dbReference type="SUPFAM" id="SSF53850">
    <property type="entry name" value="Periplasmic binding protein-like II"/>
    <property type="match status" value="1"/>
</dbReference>
<keyword evidence="2" id="KW-0812">Transmembrane</keyword>
<keyword evidence="2" id="KW-1133">Transmembrane helix</keyword>
<dbReference type="Proteomes" id="UP000254076">
    <property type="component" value="Unassembled WGS sequence"/>
</dbReference>
<dbReference type="GO" id="GO:0030976">
    <property type="term" value="F:thiamine pyrophosphate binding"/>
    <property type="evidence" value="ECO:0007669"/>
    <property type="project" value="TreeGrafter"/>
</dbReference>
<dbReference type="Pfam" id="PF13416">
    <property type="entry name" value="SBP_bac_8"/>
    <property type="match status" value="1"/>
</dbReference>
<gene>
    <name evidence="3" type="ORF">NCTC8181_01399</name>
    <name evidence="4" type="ORF">NCTC8185_01223</name>
</gene>
<proteinExistence type="predicted"/>
<protein>
    <submittedName>
        <fullName evidence="3">Ferric iron ABC transporter, iron-binding protein</fullName>
    </submittedName>
</protein>
<evidence type="ECO:0000313" key="3">
    <source>
        <dbReference type="EMBL" id="SQA18351.1"/>
    </source>
</evidence>
<evidence type="ECO:0000313" key="5">
    <source>
        <dbReference type="Proteomes" id="UP000250200"/>
    </source>
</evidence>
<evidence type="ECO:0000256" key="1">
    <source>
        <dbReference type="ARBA" id="ARBA00022729"/>
    </source>
</evidence>
<reference evidence="5 6" key="1">
    <citation type="submission" date="2018-06" db="EMBL/GenBank/DDBJ databases">
        <authorList>
            <consortium name="Pathogen Informatics"/>
            <person name="Doyle S."/>
        </authorList>
    </citation>
    <scope>NUCLEOTIDE SEQUENCE [LARGE SCALE GENOMIC DNA]</scope>
    <source>
        <strain evidence="3 5">NCTC8181</strain>
        <strain evidence="4 6">NCTC8185</strain>
    </source>
</reference>
<evidence type="ECO:0000256" key="2">
    <source>
        <dbReference type="SAM" id="Phobius"/>
    </source>
</evidence>
<dbReference type="EMBL" id="UHEQ01000004">
    <property type="protein sequence ID" value="SUN13954.1"/>
    <property type="molecule type" value="Genomic_DNA"/>
</dbReference>
<evidence type="ECO:0000313" key="6">
    <source>
        <dbReference type="Proteomes" id="UP000254076"/>
    </source>
</evidence>
<dbReference type="AlphaFoldDB" id="A0A076Z6I5"/>
<dbReference type="KEGG" id="sags:SaSA20_1601"/>
<dbReference type="PANTHER" id="PTHR30006">
    <property type="entry name" value="THIAMINE-BINDING PERIPLASMIC PROTEIN-RELATED"/>
    <property type="match status" value="1"/>
</dbReference>
<dbReference type="Gene3D" id="3.40.190.10">
    <property type="entry name" value="Periplasmic binding protein-like II"/>
    <property type="match status" value="2"/>
</dbReference>
<accession>A0A076Z6I5</accession>
<dbReference type="EMBL" id="UAVB01000001">
    <property type="protein sequence ID" value="SQA18351.1"/>
    <property type="molecule type" value="Genomic_DNA"/>
</dbReference>
<dbReference type="GO" id="GO:0030975">
    <property type="term" value="F:thiamine binding"/>
    <property type="evidence" value="ECO:0007669"/>
    <property type="project" value="TreeGrafter"/>
</dbReference>
<name>A0A076Z6I5_STRAG</name>
<dbReference type="InterPro" id="IPR026045">
    <property type="entry name" value="Ferric-bd"/>
</dbReference>
<dbReference type="PANTHER" id="PTHR30006:SF2">
    <property type="entry name" value="ABC TRANSPORTER SUBSTRATE-BINDING PROTEIN"/>
    <property type="match status" value="1"/>
</dbReference>
<feature type="transmembrane region" description="Helical" evidence="2">
    <location>
        <begin position="9"/>
        <end position="28"/>
    </location>
</feature>
<dbReference type="RefSeq" id="WP_000660657.1">
    <property type="nucleotide sequence ID" value="NZ_CAACXY010000016.1"/>
</dbReference>
<dbReference type="PIRSF" id="PIRSF002825">
    <property type="entry name" value="CfbpA"/>
    <property type="match status" value="1"/>
</dbReference>
<sequence>MKEKQSKRLIYILLVVPIIFISVFTYSISQPSKLLPPKELVILSPNSQAILTGTIPAFEEKYGIKVKLIQGGTGQLIDRLSKEGKQLKADIFFGGNYTQFESHKALFESYVSKNVHTVIPDYIHPSDTATPYTINGSVLIVNNELAKGLTIKSYEDLLQPSLKGKIAFADPNTSSSAFSQLTNILLAKGGYTNPKAWNYVKKLQHNINAIKSSSSSEVYQSVAEGKMIVGLTYEDPSVNLQKSGANVSIVYPTEGTVFVPSSVAIIKNAPSMKEAKLFINFMLSLDVQNAFGQSTSNRPIRKDAQTSNGMKALKDIATLKEDYRYVTKHKGQILKTYNRIRRNAD</sequence>
<dbReference type="GO" id="GO:0030288">
    <property type="term" value="C:outer membrane-bounded periplasmic space"/>
    <property type="evidence" value="ECO:0007669"/>
    <property type="project" value="TreeGrafter"/>
</dbReference>
<keyword evidence="2" id="KW-0472">Membrane</keyword>
<keyword evidence="1" id="KW-0732">Signal</keyword>
<dbReference type="GO" id="GO:0015888">
    <property type="term" value="P:thiamine transport"/>
    <property type="evidence" value="ECO:0007669"/>
    <property type="project" value="TreeGrafter"/>
</dbReference>
<dbReference type="Proteomes" id="UP000250200">
    <property type="component" value="Unassembled WGS sequence"/>
</dbReference>
<organism evidence="3 5">
    <name type="scientific">Streptococcus agalactiae</name>
    <dbReference type="NCBI Taxonomy" id="1311"/>
    <lineage>
        <taxon>Bacteria</taxon>
        <taxon>Bacillati</taxon>
        <taxon>Bacillota</taxon>
        <taxon>Bacilli</taxon>
        <taxon>Lactobacillales</taxon>
        <taxon>Streptococcaceae</taxon>
        <taxon>Streptococcus</taxon>
    </lineage>
</organism>
<dbReference type="InterPro" id="IPR006059">
    <property type="entry name" value="SBP"/>
</dbReference>
<evidence type="ECO:0000313" key="4">
    <source>
        <dbReference type="EMBL" id="SUN13954.1"/>
    </source>
</evidence>